<reference evidence="2" key="1">
    <citation type="journal article" date="2023" name="Genome Biol. Evol.">
        <title>First Whole Genome Sequence and Flow Cytometry Genome Size Data for the Lichen-Forming Fungus Ramalina farinacea (Ascomycota).</title>
        <authorList>
            <person name="Llewellyn T."/>
            <person name="Mian S."/>
            <person name="Hill R."/>
            <person name="Leitch I.J."/>
            <person name="Gaya E."/>
        </authorList>
    </citation>
    <scope>NUCLEOTIDE SEQUENCE</scope>
    <source>
        <strain evidence="2">LIQ254RAFAR</strain>
    </source>
</reference>
<dbReference type="Gene3D" id="3.40.630.30">
    <property type="match status" value="1"/>
</dbReference>
<dbReference type="GO" id="GO:0016747">
    <property type="term" value="F:acyltransferase activity, transferring groups other than amino-acyl groups"/>
    <property type="evidence" value="ECO:0007669"/>
    <property type="project" value="InterPro"/>
</dbReference>
<organism evidence="2 3">
    <name type="scientific">Ramalina farinacea</name>
    <dbReference type="NCBI Taxonomy" id="258253"/>
    <lineage>
        <taxon>Eukaryota</taxon>
        <taxon>Fungi</taxon>
        <taxon>Dikarya</taxon>
        <taxon>Ascomycota</taxon>
        <taxon>Pezizomycotina</taxon>
        <taxon>Lecanoromycetes</taxon>
        <taxon>OSLEUM clade</taxon>
        <taxon>Lecanoromycetidae</taxon>
        <taxon>Lecanorales</taxon>
        <taxon>Lecanorineae</taxon>
        <taxon>Ramalinaceae</taxon>
        <taxon>Ramalina</taxon>
    </lineage>
</organism>
<feature type="domain" description="N-acetyltransferase" evidence="1">
    <location>
        <begin position="21"/>
        <end position="190"/>
    </location>
</feature>
<evidence type="ECO:0000259" key="1">
    <source>
        <dbReference type="PROSITE" id="PS51186"/>
    </source>
</evidence>
<dbReference type="PROSITE" id="PS51186">
    <property type="entry name" value="GNAT"/>
    <property type="match status" value="1"/>
</dbReference>
<dbReference type="SUPFAM" id="SSF55729">
    <property type="entry name" value="Acyl-CoA N-acyltransferases (Nat)"/>
    <property type="match status" value="1"/>
</dbReference>
<dbReference type="EMBL" id="JAPUFD010000014">
    <property type="protein sequence ID" value="MDI1491271.1"/>
    <property type="molecule type" value="Genomic_DNA"/>
</dbReference>
<dbReference type="Pfam" id="PF13302">
    <property type="entry name" value="Acetyltransf_3"/>
    <property type="match status" value="1"/>
</dbReference>
<evidence type="ECO:0000313" key="2">
    <source>
        <dbReference type="EMBL" id="MDI1491271.1"/>
    </source>
</evidence>
<dbReference type="PANTHER" id="PTHR43792:SF1">
    <property type="entry name" value="N-ACETYLTRANSFERASE DOMAIN-CONTAINING PROTEIN"/>
    <property type="match status" value="1"/>
</dbReference>
<dbReference type="InterPro" id="IPR000182">
    <property type="entry name" value="GNAT_dom"/>
</dbReference>
<comment type="caution">
    <text evidence="2">The sequence shown here is derived from an EMBL/GenBank/DDBJ whole genome shotgun (WGS) entry which is preliminary data.</text>
</comment>
<dbReference type="InterPro" id="IPR051531">
    <property type="entry name" value="N-acetyltransferase"/>
</dbReference>
<dbReference type="Proteomes" id="UP001161017">
    <property type="component" value="Unassembled WGS sequence"/>
</dbReference>
<protein>
    <recommendedName>
        <fullName evidence="1">N-acetyltransferase domain-containing protein</fullName>
    </recommendedName>
</protein>
<accession>A0AA43QRF6</accession>
<dbReference type="PANTHER" id="PTHR43792">
    <property type="entry name" value="GNAT FAMILY, PUTATIVE (AFU_ORTHOLOGUE AFUA_3G00765)-RELATED-RELATED"/>
    <property type="match status" value="1"/>
</dbReference>
<proteinExistence type="predicted"/>
<evidence type="ECO:0000313" key="3">
    <source>
        <dbReference type="Proteomes" id="UP001161017"/>
    </source>
</evidence>
<dbReference type="AlphaFoldDB" id="A0AA43QRF6"/>
<sequence>MATSRKQSAQDPVGTIKTRRLILQPLTQADAPGVYALRSNPEIFHWRKSVDTKSQSDTWLDENLSAPVPNLNYTVRLCPALIHTSDADIVGMVGGVRLPEVGYIYDPSIWGNGFATEALRAWMDMYWSKYPDGHPDLPKEERGHLRAKTGQENGGMNDSGNVLKKCGFRKVGEKEVEEEGSMVILEEWVSEKPRRK</sequence>
<keyword evidence="3" id="KW-1185">Reference proteome</keyword>
<gene>
    <name evidence="2" type="ORF">OHK93_002480</name>
</gene>
<dbReference type="InterPro" id="IPR016181">
    <property type="entry name" value="Acyl_CoA_acyltransferase"/>
</dbReference>
<name>A0AA43QRF6_9LECA</name>